<accession>A0ABY8QXS0</accession>
<protein>
    <recommendedName>
        <fullName evidence="4">SHOCT domain-containing protein</fullName>
    </recommendedName>
</protein>
<evidence type="ECO:0000313" key="2">
    <source>
        <dbReference type="EMBL" id="WGW12980.1"/>
    </source>
</evidence>
<gene>
    <name evidence="2" type="ORF">LWF01_04190</name>
</gene>
<feature type="compositionally biased region" description="Low complexity" evidence="1">
    <location>
        <begin position="80"/>
        <end position="91"/>
    </location>
</feature>
<dbReference type="EMBL" id="CP090958">
    <property type="protein sequence ID" value="WGW12980.1"/>
    <property type="molecule type" value="Genomic_DNA"/>
</dbReference>
<feature type="compositionally biased region" description="Low complexity" evidence="1">
    <location>
        <begin position="57"/>
        <end position="69"/>
    </location>
</feature>
<proteinExistence type="predicted"/>
<feature type="region of interest" description="Disordered" evidence="1">
    <location>
        <begin position="38"/>
        <end position="92"/>
    </location>
</feature>
<reference evidence="2 3" key="1">
    <citation type="submission" date="2023-05" db="EMBL/GenBank/DDBJ databases">
        <title>Lithophilousrod everest ZFBP1038 complete genpme.</title>
        <authorList>
            <person name="Tian M."/>
        </authorList>
    </citation>
    <scope>NUCLEOTIDE SEQUENCE [LARGE SCALE GENOMIC DNA]</scope>
    <source>
        <strain evidence="2 3">ZFBP1038</strain>
    </source>
</reference>
<organism evidence="2 3">
    <name type="scientific">Saxibacter everestensis</name>
    <dbReference type="NCBI Taxonomy" id="2909229"/>
    <lineage>
        <taxon>Bacteria</taxon>
        <taxon>Bacillati</taxon>
        <taxon>Actinomycetota</taxon>
        <taxon>Actinomycetes</taxon>
        <taxon>Micrococcales</taxon>
        <taxon>Brevibacteriaceae</taxon>
        <taxon>Saxibacter</taxon>
    </lineage>
</organism>
<name>A0ABY8QXS0_9MICO</name>
<evidence type="ECO:0008006" key="4">
    <source>
        <dbReference type="Google" id="ProtNLM"/>
    </source>
</evidence>
<dbReference type="Proteomes" id="UP001209083">
    <property type="component" value="Chromosome"/>
</dbReference>
<sequence length="123" mass="12873">MKHESAMHKSLIAARTVSKGVIAACAIAAVTALAPASTTTARHVGQSEVRPAGQNRTAETTAETAVQVASVRAADRPSRQRSNASASARLSGVEEDLARAVYFGHVTAEQAQRFRNEIAGYIG</sequence>
<dbReference type="RefSeq" id="WP_349639788.1">
    <property type="nucleotide sequence ID" value="NZ_CP090958.1"/>
</dbReference>
<evidence type="ECO:0000313" key="3">
    <source>
        <dbReference type="Proteomes" id="UP001209083"/>
    </source>
</evidence>
<evidence type="ECO:0000256" key="1">
    <source>
        <dbReference type="SAM" id="MobiDB-lite"/>
    </source>
</evidence>
<keyword evidence="3" id="KW-1185">Reference proteome</keyword>